<dbReference type="CDD" id="cd00082">
    <property type="entry name" value="HisKA"/>
    <property type="match status" value="1"/>
</dbReference>
<dbReference type="Gene3D" id="3.30.450.20">
    <property type="entry name" value="PAS domain"/>
    <property type="match status" value="1"/>
</dbReference>
<dbReference type="SMART" id="SM00065">
    <property type="entry name" value="GAF"/>
    <property type="match status" value="1"/>
</dbReference>
<dbReference type="InterPro" id="IPR003018">
    <property type="entry name" value="GAF"/>
</dbReference>
<dbReference type="CDD" id="cd00130">
    <property type="entry name" value="PAS"/>
    <property type="match status" value="1"/>
</dbReference>
<feature type="domain" description="PAC" evidence="6">
    <location>
        <begin position="370"/>
        <end position="420"/>
    </location>
</feature>
<dbReference type="PROSITE" id="PS50113">
    <property type="entry name" value="PAC"/>
    <property type="match status" value="1"/>
</dbReference>
<reference evidence="7 8" key="1">
    <citation type="submission" date="2015-01" db="EMBL/GenBank/DDBJ databases">
        <title>Genome Assembly of Bacillus badius MTCC 1458.</title>
        <authorList>
            <person name="Verma A."/>
            <person name="Khatri I."/>
            <person name="Mual P."/>
            <person name="Subramanian S."/>
            <person name="Krishnamurthi S."/>
        </authorList>
    </citation>
    <scope>NUCLEOTIDE SEQUENCE [LARGE SCALE GENOMIC DNA]</scope>
    <source>
        <strain evidence="7 8">MTCC 1458</strain>
    </source>
</reference>
<dbReference type="InterPro" id="IPR001610">
    <property type="entry name" value="PAC"/>
</dbReference>
<dbReference type="SMART" id="SM00388">
    <property type="entry name" value="HisKA"/>
    <property type="match status" value="1"/>
</dbReference>
<keyword evidence="5" id="KW-0902">Two-component regulatory system</keyword>
<dbReference type="InterPro" id="IPR000700">
    <property type="entry name" value="PAS-assoc_C"/>
</dbReference>
<dbReference type="Pfam" id="PF13185">
    <property type="entry name" value="GAF_2"/>
    <property type="match status" value="1"/>
</dbReference>
<dbReference type="InterPro" id="IPR029016">
    <property type="entry name" value="GAF-like_dom_sf"/>
</dbReference>
<dbReference type="NCBIfam" id="TIGR00229">
    <property type="entry name" value="sensory_box"/>
    <property type="match status" value="1"/>
</dbReference>
<evidence type="ECO:0000256" key="4">
    <source>
        <dbReference type="ARBA" id="ARBA00022777"/>
    </source>
</evidence>
<dbReference type="SMART" id="SM00091">
    <property type="entry name" value="PAS"/>
    <property type="match status" value="2"/>
</dbReference>
<sequence length="526" mass="59589">MNIHTSNEMFVVIGADLNVKYMNETGREAFGITGDQLSGIPVTNLLPGIEKDIGMNRESQAEFILSNHGREKRMRISIFPYEEDFVLVIKNTTSGDTVKGLVEQTKGGQQIMDEVTQRLLLSKEPKELLDHLFDQLADLLGLDIYFNYLADPKAQKISLINYKGIGHSEAKQWKQLEYGEAVCGYVAQLKERVVANHIPASSDPKLQRIKELGIQCYVCHPLIAGEEVLGTLSFGSKSREAFAQAEIYLIEKICEQVGHVLERMLIMEELQHKNRSLEKAIKEKEALFKLSLSLNKKFREIFHTSKDAMLLVCCANRGKPFFYEVNAAVVQLLGYTADELKKMPPKAIIAPEYQQIIDHVAQTIEQEKKMTVEVSWVKKDGEKIPVDLSISCHYFQGRTYYLIIARDLTERKAFEQALIEEKIASERANLAKSKFLSMMSHEMRTPLNSILGYAQMIELKAQGTIHKHTGKIKNATIHLTNLINDILDYVGLEEGNSKVAKEPVNLVTIIQYGDGFCRDQWSSHHL</sequence>
<dbReference type="InterPro" id="IPR036097">
    <property type="entry name" value="HisK_dim/P_sf"/>
</dbReference>
<dbReference type="PANTHER" id="PTHR43047:SF64">
    <property type="entry name" value="HISTIDINE KINASE CONTAINING CHEY-HOMOLOGOUS RECEIVER DOMAIN AND PAS DOMAIN-RELATED"/>
    <property type="match status" value="1"/>
</dbReference>
<dbReference type="Gene3D" id="3.30.450.40">
    <property type="match status" value="1"/>
</dbReference>
<accession>A0ABR5AQL0</accession>
<evidence type="ECO:0000313" key="7">
    <source>
        <dbReference type="EMBL" id="KIL77038.1"/>
    </source>
</evidence>
<keyword evidence="3" id="KW-0808">Transferase</keyword>
<dbReference type="PANTHER" id="PTHR43047">
    <property type="entry name" value="TWO-COMPONENT HISTIDINE PROTEIN KINASE"/>
    <property type="match status" value="1"/>
</dbReference>
<evidence type="ECO:0000313" key="8">
    <source>
        <dbReference type="Proteomes" id="UP000031982"/>
    </source>
</evidence>
<dbReference type="RefSeq" id="WP_041114306.1">
    <property type="nucleotide sequence ID" value="NZ_JARTHD010000042.1"/>
</dbReference>
<organism evidence="7 8">
    <name type="scientific">Bacillus badius</name>
    <dbReference type="NCBI Taxonomy" id="1455"/>
    <lineage>
        <taxon>Bacteria</taxon>
        <taxon>Bacillati</taxon>
        <taxon>Bacillota</taxon>
        <taxon>Bacilli</taxon>
        <taxon>Bacillales</taxon>
        <taxon>Bacillaceae</taxon>
        <taxon>Pseudobacillus</taxon>
    </lineage>
</organism>
<dbReference type="Gene3D" id="1.10.287.130">
    <property type="match status" value="1"/>
</dbReference>
<dbReference type="InterPro" id="IPR000014">
    <property type="entry name" value="PAS"/>
</dbReference>
<gene>
    <name evidence="7" type="ORF">SD77_1790</name>
</gene>
<evidence type="ECO:0000256" key="5">
    <source>
        <dbReference type="ARBA" id="ARBA00023012"/>
    </source>
</evidence>
<dbReference type="SUPFAM" id="SSF55785">
    <property type="entry name" value="PYP-like sensor domain (PAS domain)"/>
    <property type="match status" value="1"/>
</dbReference>
<dbReference type="Proteomes" id="UP000031982">
    <property type="component" value="Unassembled WGS sequence"/>
</dbReference>
<dbReference type="GO" id="GO:0016301">
    <property type="term" value="F:kinase activity"/>
    <property type="evidence" value="ECO:0007669"/>
    <property type="project" value="UniProtKB-KW"/>
</dbReference>
<name>A0ABR5AQL0_BACBA</name>
<proteinExistence type="predicted"/>
<dbReference type="SMART" id="SM00086">
    <property type="entry name" value="PAC"/>
    <property type="match status" value="1"/>
</dbReference>
<dbReference type="Pfam" id="PF00512">
    <property type="entry name" value="HisKA"/>
    <property type="match status" value="1"/>
</dbReference>
<keyword evidence="8" id="KW-1185">Reference proteome</keyword>
<dbReference type="Pfam" id="PF13426">
    <property type="entry name" value="PAS_9"/>
    <property type="match status" value="2"/>
</dbReference>
<dbReference type="SUPFAM" id="SSF55781">
    <property type="entry name" value="GAF domain-like"/>
    <property type="match status" value="1"/>
</dbReference>
<dbReference type="EMBL" id="JXLP01000018">
    <property type="protein sequence ID" value="KIL77038.1"/>
    <property type="molecule type" value="Genomic_DNA"/>
</dbReference>
<evidence type="ECO:0000259" key="6">
    <source>
        <dbReference type="PROSITE" id="PS50113"/>
    </source>
</evidence>
<comment type="catalytic activity">
    <reaction evidence="1">
        <text>ATP + protein L-histidine = ADP + protein N-phospho-L-histidine.</text>
        <dbReference type="EC" id="2.7.13.3"/>
    </reaction>
</comment>
<keyword evidence="4 7" id="KW-0418">Kinase</keyword>
<dbReference type="EC" id="2.7.13.3" evidence="2"/>
<dbReference type="SUPFAM" id="SSF47384">
    <property type="entry name" value="Homodimeric domain of signal transducing histidine kinase"/>
    <property type="match status" value="1"/>
</dbReference>
<comment type="caution">
    <text evidence="7">The sequence shown here is derived from an EMBL/GenBank/DDBJ whole genome shotgun (WGS) entry which is preliminary data.</text>
</comment>
<dbReference type="InterPro" id="IPR035965">
    <property type="entry name" value="PAS-like_dom_sf"/>
</dbReference>
<dbReference type="InterPro" id="IPR003661">
    <property type="entry name" value="HisK_dim/P_dom"/>
</dbReference>
<evidence type="ECO:0000256" key="1">
    <source>
        <dbReference type="ARBA" id="ARBA00000085"/>
    </source>
</evidence>
<evidence type="ECO:0000256" key="3">
    <source>
        <dbReference type="ARBA" id="ARBA00022679"/>
    </source>
</evidence>
<protein>
    <recommendedName>
        <fullName evidence="2">histidine kinase</fullName>
        <ecNumber evidence="2">2.7.13.3</ecNumber>
    </recommendedName>
</protein>
<evidence type="ECO:0000256" key="2">
    <source>
        <dbReference type="ARBA" id="ARBA00012438"/>
    </source>
</evidence>